<keyword evidence="2" id="KW-1185">Reference proteome</keyword>
<comment type="caution">
    <text evidence="1">The sequence shown here is derived from an EMBL/GenBank/DDBJ whole genome shotgun (WGS) entry which is preliminary data.</text>
</comment>
<organism evidence="1 2">
    <name type="scientific">Neophaeococcomyces mojaviensis</name>
    <dbReference type="NCBI Taxonomy" id="3383035"/>
    <lineage>
        <taxon>Eukaryota</taxon>
        <taxon>Fungi</taxon>
        <taxon>Dikarya</taxon>
        <taxon>Ascomycota</taxon>
        <taxon>Pezizomycotina</taxon>
        <taxon>Eurotiomycetes</taxon>
        <taxon>Chaetothyriomycetidae</taxon>
        <taxon>Chaetothyriales</taxon>
        <taxon>Chaetothyriales incertae sedis</taxon>
        <taxon>Neophaeococcomyces</taxon>
    </lineage>
</organism>
<name>A0ACC3A2K8_9EURO</name>
<dbReference type="Proteomes" id="UP001172386">
    <property type="component" value="Unassembled WGS sequence"/>
</dbReference>
<sequence length="438" mass="48902">MTALAQVLSRDMHERSTRRVGINQASDFAKSDTISAILSSPRPSNVARLVSAETVHALCGNRHYGSMRERKRMEPRYGGNTVGSEAKSYGDTHIGNGAHAHLGDVNINGGLHLHFHSALSILTATDCVAQFLELNSSLLTTGPRLSDGEASTLQTEIAQIFDLLRTLPIITTQFAIICSQPKEICYDNIVEKAVLDLVASAHRDARSLSELLQPFMSALEHKFQAHDYEGFQRDFRVLWNEHDLIARLRTTETLRIELKQRLIWTFKKSRGGVAQEGSSRGQYEGIGLLQDVDTSNIVEILSLSRSLNNGPQTIAALFKKSNGETLTVAPSVVDPMVWENHEESKLTRYDVRDDAVMDDSGSIICTAPAPDFSRKIKDTLYFREERDREISVKEAHGKTFQWVLQSSMRQPISPLTTWLKFGKHCFWIEAKLALGSLP</sequence>
<gene>
    <name evidence="1" type="ORF">H2198_006505</name>
</gene>
<accession>A0ACC3A2K8</accession>
<reference evidence="1" key="1">
    <citation type="submission" date="2022-10" db="EMBL/GenBank/DDBJ databases">
        <title>Culturing micro-colonial fungi from biological soil crusts in the Mojave desert and describing Neophaeococcomyces mojavensis, and introducing the new genera and species Taxawa tesnikishii.</title>
        <authorList>
            <person name="Kurbessoian T."/>
            <person name="Stajich J.E."/>
        </authorList>
    </citation>
    <scope>NUCLEOTIDE SEQUENCE</scope>
    <source>
        <strain evidence="1">JES_112</strain>
    </source>
</reference>
<evidence type="ECO:0000313" key="1">
    <source>
        <dbReference type="EMBL" id="KAJ9654425.1"/>
    </source>
</evidence>
<protein>
    <submittedName>
        <fullName evidence="1">Uncharacterized protein</fullName>
    </submittedName>
</protein>
<dbReference type="EMBL" id="JAPDRQ010000121">
    <property type="protein sequence ID" value="KAJ9654425.1"/>
    <property type="molecule type" value="Genomic_DNA"/>
</dbReference>
<proteinExistence type="predicted"/>
<evidence type="ECO:0000313" key="2">
    <source>
        <dbReference type="Proteomes" id="UP001172386"/>
    </source>
</evidence>